<keyword evidence="1" id="KW-1133">Transmembrane helix</keyword>
<evidence type="ECO:0000313" key="2">
    <source>
        <dbReference type="EMBL" id="WDE95726.1"/>
    </source>
</evidence>
<dbReference type="Pfam" id="PF05751">
    <property type="entry name" value="FixH"/>
    <property type="match status" value="1"/>
</dbReference>
<gene>
    <name evidence="2" type="ORF">PQO03_08355</name>
</gene>
<reference evidence="2 3" key="1">
    <citation type="submission" date="2023-02" db="EMBL/GenBank/DDBJ databases">
        <title>Genome sequence of Lentisphaera profundi SAORIC-696.</title>
        <authorList>
            <person name="Kim e."/>
            <person name="Cho J.-C."/>
            <person name="Choi A."/>
            <person name="Kang I."/>
        </authorList>
    </citation>
    <scope>NUCLEOTIDE SEQUENCE [LARGE SCALE GENOMIC DNA]</scope>
    <source>
        <strain evidence="2 3">SAORIC-696</strain>
    </source>
</reference>
<protein>
    <submittedName>
        <fullName evidence="2">FixH family protein</fullName>
    </submittedName>
</protein>
<evidence type="ECO:0000256" key="1">
    <source>
        <dbReference type="SAM" id="Phobius"/>
    </source>
</evidence>
<keyword evidence="1" id="KW-0812">Transmembrane</keyword>
<dbReference type="EMBL" id="CP117811">
    <property type="protein sequence ID" value="WDE95726.1"/>
    <property type="molecule type" value="Genomic_DNA"/>
</dbReference>
<name>A0ABY7VS98_9BACT</name>
<organism evidence="2 3">
    <name type="scientific">Lentisphaera profundi</name>
    <dbReference type="NCBI Taxonomy" id="1658616"/>
    <lineage>
        <taxon>Bacteria</taxon>
        <taxon>Pseudomonadati</taxon>
        <taxon>Lentisphaerota</taxon>
        <taxon>Lentisphaeria</taxon>
        <taxon>Lentisphaerales</taxon>
        <taxon>Lentisphaeraceae</taxon>
        <taxon>Lentisphaera</taxon>
    </lineage>
</organism>
<keyword evidence="1" id="KW-0472">Membrane</keyword>
<keyword evidence="3" id="KW-1185">Reference proteome</keyword>
<accession>A0ABY7VS98</accession>
<evidence type="ECO:0000313" key="3">
    <source>
        <dbReference type="Proteomes" id="UP001214250"/>
    </source>
</evidence>
<sequence length="145" mass="16830">MKEQKKNTWWKFFPVVTLVSFIIYILSLVAMTSGKTPEHVEKNYYQKDIESNAILAEYANANRLESPAEFKVDHKAQQLSFLAPKITEGTLLFSRPSDSKADKQLEFTGPIELAMTDFISGKWKVEVLWTDGQQNYRIRKDFFVE</sequence>
<dbReference type="Proteomes" id="UP001214250">
    <property type="component" value="Chromosome 1"/>
</dbReference>
<dbReference type="InterPro" id="IPR008620">
    <property type="entry name" value="FixH"/>
</dbReference>
<feature type="transmembrane region" description="Helical" evidence="1">
    <location>
        <begin position="12"/>
        <end position="31"/>
    </location>
</feature>
<dbReference type="RefSeq" id="WP_274149454.1">
    <property type="nucleotide sequence ID" value="NZ_CP117811.1"/>
</dbReference>
<proteinExistence type="predicted"/>